<dbReference type="Proteomes" id="UP001327560">
    <property type="component" value="Chromosome 5"/>
</dbReference>
<dbReference type="GO" id="GO:0042546">
    <property type="term" value="P:cell wall biogenesis"/>
    <property type="evidence" value="ECO:0007669"/>
    <property type="project" value="InterPro"/>
</dbReference>
<evidence type="ECO:0000256" key="2">
    <source>
        <dbReference type="ARBA" id="ARBA00022676"/>
    </source>
</evidence>
<dbReference type="Pfam" id="PF03254">
    <property type="entry name" value="XG_FTase"/>
    <property type="match status" value="1"/>
</dbReference>
<dbReference type="GO" id="GO:0071555">
    <property type="term" value="P:cell wall organization"/>
    <property type="evidence" value="ECO:0007669"/>
    <property type="project" value="UniProtKB-UniRule"/>
</dbReference>
<dbReference type="EMBL" id="CP136894">
    <property type="protein sequence ID" value="WOL06567.1"/>
    <property type="molecule type" value="Genomic_DNA"/>
</dbReference>
<comment type="similarity">
    <text evidence="1 6">Belongs to the glycosyltransferase 37 family.</text>
</comment>
<dbReference type="PROSITE" id="PS51257">
    <property type="entry name" value="PROKAR_LIPOPROTEIN"/>
    <property type="match status" value="1"/>
</dbReference>
<evidence type="ECO:0000313" key="8">
    <source>
        <dbReference type="Proteomes" id="UP001327560"/>
    </source>
</evidence>
<comment type="subcellular location">
    <subcellularLocation>
        <location evidence="6">Golgi apparatus</location>
        <location evidence="6">Golgi stack membrane</location>
        <topology evidence="6">Single-pass type II membrane protein</topology>
    </subcellularLocation>
</comment>
<dbReference type="AlphaFoldDB" id="A0AAQ3KDL1"/>
<sequence length="95" mass="10697">MCSLGRLHISAIVVASCWRRLQEAILGVASVCSLYVRNRPSERSTAACRRAESMEPCFHTPPKYDCKAHKDVDKGAVVRHVRHCEDLDEGLKLFD</sequence>
<keyword evidence="4" id="KW-0325">Glycoprotein</keyword>
<evidence type="ECO:0000313" key="7">
    <source>
        <dbReference type="EMBL" id="WOL06567.1"/>
    </source>
</evidence>
<keyword evidence="5 6" id="KW-0961">Cell wall biogenesis/degradation</keyword>
<gene>
    <name evidence="7" type="ORF">Cni_G15301</name>
</gene>
<keyword evidence="8" id="KW-1185">Reference proteome</keyword>
<evidence type="ECO:0000256" key="4">
    <source>
        <dbReference type="ARBA" id="ARBA00023180"/>
    </source>
</evidence>
<comment type="function">
    <text evidence="6">May be involved in cell wall biosynthesis.</text>
</comment>
<keyword evidence="2 6" id="KW-0328">Glycosyltransferase</keyword>
<evidence type="ECO:0000256" key="5">
    <source>
        <dbReference type="ARBA" id="ARBA00023316"/>
    </source>
</evidence>
<evidence type="ECO:0000256" key="6">
    <source>
        <dbReference type="RuleBase" id="RU367004"/>
    </source>
</evidence>
<keyword evidence="3 6" id="KW-0808">Transferase</keyword>
<dbReference type="PANTHER" id="PTHR31889:SF2">
    <property type="entry name" value="FUCOSYLTRANSFERASE 3"/>
    <property type="match status" value="1"/>
</dbReference>
<dbReference type="GO" id="GO:0008107">
    <property type="term" value="F:galactoside 2-alpha-L-fucosyltransferase activity"/>
    <property type="evidence" value="ECO:0007669"/>
    <property type="project" value="InterPro"/>
</dbReference>
<name>A0AAQ3KDL1_9LILI</name>
<accession>A0AAQ3KDL1</accession>
<keyword evidence="6" id="KW-0333">Golgi apparatus</keyword>
<proteinExistence type="inferred from homology"/>
<dbReference type="GO" id="GO:0032580">
    <property type="term" value="C:Golgi cisterna membrane"/>
    <property type="evidence" value="ECO:0007669"/>
    <property type="project" value="UniProtKB-SubCell"/>
</dbReference>
<organism evidence="7 8">
    <name type="scientific">Canna indica</name>
    <name type="common">Indian-shot</name>
    <dbReference type="NCBI Taxonomy" id="4628"/>
    <lineage>
        <taxon>Eukaryota</taxon>
        <taxon>Viridiplantae</taxon>
        <taxon>Streptophyta</taxon>
        <taxon>Embryophyta</taxon>
        <taxon>Tracheophyta</taxon>
        <taxon>Spermatophyta</taxon>
        <taxon>Magnoliopsida</taxon>
        <taxon>Liliopsida</taxon>
        <taxon>Zingiberales</taxon>
        <taxon>Cannaceae</taxon>
        <taxon>Canna</taxon>
    </lineage>
</organism>
<dbReference type="GO" id="GO:0009969">
    <property type="term" value="P:xyloglucan biosynthetic process"/>
    <property type="evidence" value="ECO:0007669"/>
    <property type="project" value="TreeGrafter"/>
</dbReference>
<evidence type="ECO:0000256" key="1">
    <source>
        <dbReference type="ARBA" id="ARBA00010481"/>
    </source>
</evidence>
<reference evidence="7 8" key="1">
    <citation type="submission" date="2023-10" db="EMBL/GenBank/DDBJ databases">
        <title>Chromosome-scale genome assembly provides insights into flower coloration mechanisms of Canna indica.</title>
        <authorList>
            <person name="Li C."/>
        </authorList>
    </citation>
    <scope>NUCLEOTIDE SEQUENCE [LARGE SCALE GENOMIC DNA]</scope>
    <source>
        <tissue evidence="7">Flower</tissue>
    </source>
</reference>
<dbReference type="InterPro" id="IPR004938">
    <property type="entry name" value="XG_FTase"/>
</dbReference>
<dbReference type="PANTHER" id="PTHR31889">
    <property type="entry name" value="FUCOSYLTRANSFERASE 2-RELATED"/>
    <property type="match status" value="1"/>
</dbReference>
<dbReference type="EC" id="2.4.1.-" evidence="6"/>
<protein>
    <recommendedName>
        <fullName evidence="6">Fucosyltransferase</fullName>
        <ecNumber evidence="6">2.4.1.-</ecNumber>
    </recommendedName>
</protein>
<evidence type="ECO:0000256" key="3">
    <source>
        <dbReference type="ARBA" id="ARBA00022679"/>
    </source>
</evidence>